<feature type="transmembrane region" description="Helical" evidence="3">
    <location>
        <begin position="264"/>
        <end position="282"/>
    </location>
</feature>
<feature type="transmembrane region" description="Helical" evidence="3">
    <location>
        <begin position="195"/>
        <end position="214"/>
    </location>
</feature>
<name>A0A1N6K6R9_9BURK</name>
<dbReference type="PANTHER" id="PTHR45138:SF9">
    <property type="entry name" value="DIGUANYLATE CYCLASE DGCM-RELATED"/>
    <property type="match status" value="1"/>
</dbReference>
<feature type="transmembrane region" description="Helical" evidence="3">
    <location>
        <begin position="161"/>
        <end position="183"/>
    </location>
</feature>
<dbReference type="EMBL" id="FSRM01000002">
    <property type="protein sequence ID" value="SIO52279.1"/>
    <property type="molecule type" value="Genomic_DNA"/>
</dbReference>
<dbReference type="SMART" id="SM00267">
    <property type="entry name" value="GGDEF"/>
    <property type="match status" value="1"/>
</dbReference>
<evidence type="ECO:0000256" key="2">
    <source>
        <dbReference type="ARBA" id="ARBA00034247"/>
    </source>
</evidence>
<feature type="transmembrane region" description="Helical" evidence="3">
    <location>
        <begin position="35"/>
        <end position="54"/>
    </location>
</feature>
<evidence type="ECO:0000256" key="3">
    <source>
        <dbReference type="SAM" id="Phobius"/>
    </source>
</evidence>
<sequence>MRRPSPLLKVLLPLACAFVCLHALVLLVFRSQGAVLTYPFLLLCPTLVIAACGWRVATVERQSRSAWILLAAGMFLWLCGMLLSAWEDIFQHIPVSVAYFSDVCFFLFDVPILLAISSVSTEQSIPFFVWLDGFQALLTGYLTYVTIFSVTPLSGAQLQPVSISVLLLTYKAENVILIVASTLRLVAQPRGHERRFYEVLCAFLWIYGVMAWIYNDLAVSTDTHNLIDLMADLPFLFLAVVAVIPTSPRFQRVQPAQRKRLALFIENVSPIFYTVALLALSMSVIRRHFYEGMVGVFTALVVYGIRMTTLQGRHLRVQHELHEARDRLEAMALTDGLTNAANRRHFDQTLIVEWNRAVRNQEPLALLLVDIDYFKRLNDRYGHPAGDRCLISIAAALQSMLPRGGDLLARYGGEEFAAILPSTDEDGARLVAKRMQEAVRSLNIHNETPTGELVTVSIGITVFESSYAEAAEIVEAADQALYRAKESGRNRVEAMPQREYLRERIG</sequence>
<proteinExistence type="predicted"/>
<dbReference type="Gene3D" id="3.30.70.270">
    <property type="match status" value="1"/>
</dbReference>
<keyword evidence="3" id="KW-1133">Transmembrane helix</keyword>
<dbReference type="Proteomes" id="UP000184693">
    <property type="component" value="Unassembled WGS sequence"/>
</dbReference>
<evidence type="ECO:0000313" key="6">
    <source>
        <dbReference type="Proteomes" id="UP000184693"/>
    </source>
</evidence>
<dbReference type="SUPFAM" id="SSF55073">
    <property type="entry name" value="Nucleotide cyclase"/>
    <property type="match status" value="1"/>
</dbReference>
<organism evidence="5 6">
    <name type="scientific">Paraburkholderia phenazinium</name>
    <dbReference type="NCBI Taxonomy" id="60549"/>
    <lineage>
        <taxon>Bacteria</taxon>
        <taxon>Pseudomonadati</taxon>
        <taxon>Pseudomonadota</taxon>
        <taxon>Betaproteobacteria</taxon>
        <taxon>Burkholderiales</taxon>
        <taxon>Burkholderiaceae</taxon>
        <taxon>Paraburkholderia</taxon>
    </lineage>
</organism>
<dbReference type="InterPro" id="IPR029787">
    <property type="entry name" value="Nucleotide_cyclase"/>
</dbReference>
<dbReference type="AlphaFoldDB" id="A0A1N6K6R9"/>
<evidence type="ECO:0000259" key="4">
    <source>
        <dbReference type="PROSITE" id="PS50887"/>
    </source>
</evidence>
<dbReference type="Pfam" id="PF00990">
    <property type="entry name" value="GGDEF"/>
    <property type="match status" value="1"/>
</dbReference>
<feature type="transmembrane region" description="Helical" evidence="3">
    <location>
        <begin position="66"/>
        <end position="86"/>
    </location>
</feature>
<reference evidence="5 6" key="1">
    <citation type="submission" date="2016-11" db="EMBL/GenBank/DDBJ databases">
        <authorList>
            <person name="Jaros S."/>
            <person name="Januszkiewicz K."/>
            <person name="Wedrychowicz H."/>
        </authorList>
    </citation>
    <scope>NUCLEOTIDE SEQUENCE [LARGE SCALE GENOMIC DNA]</scope>
    <source>
        <strain evidence="5 6">GAS86</strain>
    </source>
</reference>
<feature type="transmembrane region" description="Helical" evidence="3">
    <location>
        <begin position="128"/>
        <end position="149"/>
    </location>
</feature>
<feature type="transmembrane region" description="Helical" evidence="3">
    <location>
        <begin position="288"/>
        <end position="306"/>
    </location>
</feature>
<gene>
    <name evidence="5" type="ORF">SAMN05444168_6222</name>
</gene>
<dbReference type="GO" id="GO:0005886">
    <property type="term" value="C:plasma membrane"/>
    <property type="evidence" value="ECO:0007669"/>
    <property type="project" value="TreeGrafter"/>
</dbReference>
<dbReference type="EC" id="2.7.7.65" evidence="1"/>
<keyword evidence="3" id="KW-0472">Membrane</keyword>
<dbReference type="NCBIfam" id="TIGR00254">
    <property type="entry name" value="GGDEF"/>
    <property type="match status" value="1"/>
</dbReference>
<accession>A0A1N6K6R9</accession>
<evidence type="ECO:0000256" key="1">
    <source>
        <dbReference type="ARBA" id="ARBA00012528"/>
    </source>
</evidence>
<dbReference type="CDD" id="cd01949">
    <property type="entry name" value="GGDEF"/>
    <property type="match status" value="1"/>
</dbReference>
<comment type="catalytic activity">
    <reaction evidence="2">
        <text>2 GTP = 3',3'-c-di-GMP + 2 diphosphate</text>
        <dbReference type="Rhea" id="RHEA:24898"/>
        <dbReference type="ChEBI" id="CHEBI:33019"/>
        <dbReference type="ChEBI" id="CHEBI:37565"/>
        <dbReference type="ChEBI" id="CHEBI:58805"/>
        <dbReference type="EC" id="2.7.7.65"/>
    </reaction>
</comment>
<dbReference type="FunFam" id="3.30.70.270:FF:000001">
    <property type="entry name" value="Diguanylate cyclase domain protein"/>
    <property type="match status" value="1"/>
</dbReference>
<feature type="transmembrane region" description="Helical" evidence="3">
    <location>
        <begin position="98"/>
        <end position="116"/>
    </location>
</feature>
<dbReference type="PROSITE" id="PS50887">
    <property type="entry name" value="GGDEF"/>
    <property type="match status" value="1"/>
</dbReference>
<dbReference type="GO" id="GO:0052621">
    <property type="term" value="F:diguanylate cyclase activity"/>
    <property type="evidence" value="ECO:0007669"/>
    <property type="project" value="UniProtKB-EC"/>
</dbReference>
<dbReference type="PANTHER" id="PTHR45138">
    <property type="entry name" value="REGULATORY COMPONENTS OF SENSORY TRANSDUCTION SYSTEM"/>
    <property type="match status" value="1"/>
</dbReference>
<evidence type="ECO:0000313" key="5">
    <source>
        <dbReference type="EMBL" id="SIO52279.1"/>
    </source>
</evidence>
<dbReference type="GO" id="GO:1902201">
    <property type="term" value="P:negative regulation of bacterial-type flagellum-dependent cell motility"/>
    <property type="evidence" value="ECO:0007669"/>
    <property type="project" value="TreeGrafter"/>
</dbReference>
<feature type="domain" description="GGDEF" evidence="4">
    <location>
        <begin position="362"/>
        <end position="497"/>
    </location>
</feature>
<protein>
    <recommendedName>
        <fullName evidence="1">diguanylate cyclase</fullName>
        <ecNumber evidence="1">2.7.7.65</ecNumber>
    </recommendedName>
</protein>
<dbReference type="InterPro" id="IPR000160">
    <property type="entry name" value="GGDEF_dom"/>
</dbReference>
<dbReference type="GO" id="GO:0043709">
    <property type="term" value="P:cell adhesion involved in single-species biofilm formation"/>
    <property type="evidence" value="ECO:0007669"/>
    <property type="project" value="TreeGrafter"/>
</dbReference>
<feature type="transmembrane region" description="Helical" evidence="3">
    <location>
        <begin position="226"/>
        <end position="244"/>
    </location>
</feature>
<dbReference type="InterPro" id="IPR050469">
    <property type="entry name" value="Diguanylate_Cyclase"/>
</dbReference>
<keyword evidence="3" id="KW-0812">Transmembrane</keyword>
<feature type="transmembrane region" description="Helical" evidence="3">
    <location>
        <begin position="7"/>
        <end position="29"/>
    </location>
</feature>
<dbReference type="InterPro" id="IPR043128">
    <property type="entry name" value="Rev_trsase/Diguanyl_cyclase"/>
</dbReference>